<keyword evidence="1" id="KW-0472">Membrane</keyword>
<feature type="transmembrane region" description="Helical" evidence="1">
    <location>
        <begin position="6"/>
        <end position="25"/>
    </location>
</feature>
<dbReference type="KEGG" id="asui:ASUIS_0726"/>
<dbReference type="EMBL" id="CP032100">
    <property type="protein sequence ID" value="AXX89221.1"/>
    <property type="molecule type" value="Genomic_DNA"/>
</dbReference>
<evidence type="ECO:0000313" key="3">
    <source>
        <dbReference type="Proteomes" id="UP000263040"/>
    </source>
</evidence>
<dbReference type="RefSeq" id="WP_118885776.1">
    <property type="nucleotide sequence ID" value="NZ_CP032100.1"/>
</dbReference>
<name>A0AAD0WQ07_9BACT</name>
<protein>
    <submittedName>
        <fullName evidence="2">Uncharacterized protein</fullName>
    </submittedName>
</protein>
<keyword evidence="1" id="KW-0812">Transmembrane</keyword>
<keyword evidence="3" id="KW-1185">Reference proteome</keyword>
<dbReference type="AlphaFoldDB" id="A0AAD0WQ07"/>
<dbReference type="Proteomes" id="UP000263040">
    <property type="component" value="Chromosome"/>
</dbReference>
<evidence type="ECO:0000256" key="1">
    <source>
        <dbReference type="SAM" id="Phobius"/>
    </source>
</evidence>
<proteinExistence type="predicted"/>
<keyword evidence="1" id="KW-1133">Transmembrane helix</keyword>
<organism evidence="2 3">
    <name type="scientific">Arcobacter suis CECT 7833</name>
    <dbReference type="NCBI Taxonomy" id="663365"/>
    <lineage>
        <taxon>Bacteria</taxon>
        <taxon>Pseudomonadati</taxon>
        <taxon>Campylobacterota</taxon>
        <taxon>Epsilonproteobacteria</taxon>
        <taxon>Campylobacterales</taxon>
        <taxon>Arcobacteraceae</taxon>
        <taxon>Arcobacter</taxon>
    </lineage>
</organism>
<sequence length="173" mass="20300">MNMVFLIIGIVVLLIVIILILLQLNSGKNKKNVKKANYSKMRMDDLIVPKKIEEMNSYSLFQSCKIITDSYIALNYMNKPASSLDKIEWHSWQVSILIQFSKVDKDLIPPYDITLFNKMILSLSSEVIEREMQKIFRKYVNHVNIEKNRDELSKEIIWTAREVSLILYSILKK</sequence>
<gene>
    <name evidence="2" type="ORF">ASUIS_0726</name>
</gene>
<reference evidence="2 3" key="1">
    <citation type="submission" date="2018-08" db="EMBL/GenBank/DDBJ databases">
        <title>Complete genome of the Arcobacter suis type strain LMG 26152.</title>
        <authorList>
            <person name="Miller W.G."/>
            <person name="Yee E."/>
            <person name="Bono J.L."/>
        </authorList>
    </citation>
    <scope>NUCLEOTIDE SEQUENCE [LARGE SCALE GENOMIC DNA]</scope>
    <source>
        <strain evidence="2 3">CECT 7833</strain>
    </source>
</reference>
<evidence type="ECO:0000313" key="2">
    <source>
        <dbReference type="EMBL" id="AXX89221.1"/>
    </source>
</evidence>
<accession>A0AAD0WQ07</accession>